<evidence type="ECO:0000313" key="2">
    <source>
        <dbReference type="EMBL" id="SDD50324.1"/>
    </source>
</evidence>
<feature type="signal peptide" evidence="1">
    <location>
        <begin position="1"/>
        <end position="29"/>
    </location>
</feature>
<dbReference type="NCBIfam" id="NF041518">
    <property type="entry name" value="choice_anch_Q"/>
    <property type="match status" value="1"/>
</dbReference>
<evidence type="ECO:0000313" key="3">
    <source>
        <dbReference type="Proteomes" id="UP000198748"/>
    </source>
</evidence>
<evidence type="ECO:0008006" key="4">
    <source>
        <dbReference type="Google" id="ProtNLM"/>
    </source>
</evidence>
<dbReference type="AlphaFoldDB" id="A0A1G6VA39"/>
<dbReference type="InterPro" id="IPR012334">
    <property type="entry name" value="Pectin_lyas_fold"/>
</dbReference>
<keyword evidence="1" id="KW-0732">Signal</keyword>
<dbReference type="STRING" id="659014.SAMN04487996_101183"/>
<dbReference type="Proteomes" id="UP000198748">
    <property type="component" value="Unassembled WGS sequence"/>
</dbReference>
<feature type="chain" id="PRO_5011683502" description="Right handed beta helix region" evidence="1">
    <location>
        <begin position="30"/>
        <end position="606"/>
    </location>
</feature>
<dbReference type="PANTHER" id="PTHR11319">
    <property type="entry name" value="G PROTEIN-COUPLED RECEPTOR-RELATED"/>
    <property type="match status" value="1"/>
</dbReference>
<organism evidence="2 3">
    <name type="scientific">Dyadobacter soli</name>
    <dbReference type="NCBI Taxonomy" id="659014"/>
    <lineage>
        <taxon>Bacteria</taxon>
        <taxon>Pseudomonadati</taxon>
        <taxon>Bacteroidota</taxon>
        <taxon>Cytophagia</taxon>
        <taxon>Cytophagales</taxon>
        <taxon>Spirosomataceae</taxon>
        <taxon>Dyadobacter</taxon>
    </lineage>
</organism>
<sequence length="606" mass="62199">MKHLYIVMGKSTRCLLFLIAWLFAIESHASTRYVDAAAGDDGNDGASWGAAYKTLAKALDAAASDLSVDAIYLAQGTYYPTSDASGTDREATFAILRGGLTIRGGYPTGGGATSDPGANPTTLSGDIGTADDASDNSYHVMVIAGIALDAAPLVLEGLTFTKGNANGTGTPQFNGIDIHRNYGGGLYARAILNTAPDAFAIRNCQFISNNADDGGPGIFLENGSPLVENIVSSENSGKNGGGFYALYATPDIRNSFFTGNNMTGNGGGILSVNCNPKITGCVITGNKAGFGGGIYNYNASPTITNCVIVGNSAGDGGSIYNTFNSNETIANTIVYGNNQGIFHSSSTTTSSYSLIQGESSTANGNLNALATNPAFLFLKPDTEAPTTGGNYRLLDFSACLNAGNNAAIPAGVLTDAAGNPRIVRTTVDMGAYEAQPCAPAALYVDASVSASGDGTSWGTAFKTLKEAMDLAGCIDLQTVFVARGTYYPTGDQGGTDRDATFAITRRNIKIYGGYPSGGGVRNVSANPTILSGNIGNPADATDNSYHLMTIAGAPNTTDSIRIDGFIFVDGRADGSGTNAIGGQAVARDHGAGLYVKSNGCLRAFTL</sequence>
<dbReference type="InterPro" id="IPR011050">
    <property type="entry name" value="Pectin_lyase_fold/virulence"/>
</dbReference>
<dbReference type="InterPro" id="IPR059226">
    <property type="entry name" value="Choice_anch_Q_dom"/>
</dbReference>
<proteinExistence type="predicted"/>
<gene>
    <name evidence="2" type="ORF">SAMN04487996_101183</name>
</gene>
<dbReference type="SUPFAM" id="SSF51126">
    <property type="entry name" value="Pectin lyase-like"/>
    <property type="match status" value="2"/>
</dbReference>
<name>A0A1G6VA39_9BACT</name>
<keyword evidence="3" id="KW-1185">Reference proteome</keyword>
<accession>A0A1G6VA39</accession>
<dbReference type="Gene3D" id="2.160.20.10">
    <property type="entry name" value="Single-stranded right-handed beta-helix, Pectin lyase-like"/>
    <property type="match status" value="2"/>
</dbReference>
<protein>
    <recommendedName>
        <fullName evidence="4">Right handed beta helix region</fullName>
    </recommendedName>
</protein>
<reference evidence="3" key="1">
    <citation type="submission" date="2016-10" db="EMBL/GenBank/DDBJ databases">
        <authorList>
            <person name="Varghese N."/>
            <person name="Submissions S."/>
        </authorList>
    </citation>
    <scope>NUCLEOTIDE SEQUENCE [LARGE SCALE GENOMIC DNA]</scope>
    <source>
        <strain evidence="3">DSM 25329</strain>
    </source>
</reference>
<dbReference type="PANTHER" id="PTHR11319:SF35">
    <property type="entry name" value="OUTER MEMBRANE PROTEIN PMPC-RELATED"/>
    <property type="match status" value="1"/>
</dbReference>
<evidence type="ECO:0000256" key="1">
    <source>
        <dbReference type="SAM" id="SignalP"/>
    </source>
</evidence>
<dbReference type="RefSeq" id="WP_143016766.1">
    <property type="nucleotide sequence ID" value="NZ_FNAN01000001.1"/>
</dbReference>
<dbReference type="EMBL" id="FNAN01000001">
    <property type="protein sequence ID" value="SDD50324.1"/>
    <property type="molecule type" value="Genomic_DNA"/>
</dbReference>
<dbReference type="OrthoDB" id="8901262at2"/>